<evidence type="ECO:0000313" key="4">
    <source>
        <dbReference type="Proteomes" id="UP000823883"/>
    </source>
</evidence>
<comment type="caution">
    <text evidence="3">The sequence shown here is derived from an EMBL/GenBank/DDBJ whole genome shotgun (WGS) entry which is preliminary data.</text>
</comment>
<reference evidence="3" key="1">
    <citation type="journal article" date="2021" name="PeerJ">
        <title>Extensive microbial diversity within the chicken gut microbiome revealed by metagenomics and culture.</title>
        <authorList>
            <person name="Gilroy R."/>
            <person name="Ravi A."/>
            <person name="Getino M."/>
            <person name="Pursley I."/>
            <person name="Horton D.L."/>
            <person name="Alikhan N.F."/>
            <person name="Baker D."/>
            <person name="Gharbi K."/>
            <person name="Hall N."/>
            <person name="Watson M."/>
            <person name="Adriaenssens E.M."/>
            <person name="Foster-Nyarko E."/>
            <person name="Jarju S."/>
            <person name="Secka A."/>
            <person name="Antonio M."/>
            <person name="Oren A."/>
            <person name="Chaudhuri R.R."/>
            <person name="La Ragione R."/>
            <person name="Hildebrand F."/>
            <person name="Pallen M.J."/>
        </authorList>
    </citation>
    <scope>NUCLEOTIDE SEQUENCE</scope>
    <source>
        <strain evidence="3">CHK183-5548</strain>
    </source>
</reference>
<name>A0A9D2T5X1_9FIRM</name>
<accession>A0A9D2T5X1</accession>
<dbReference type="Gene3D" id="3.10.450.40">
    <property type="match status" value="3"/>
</dbReference>
<dbReference type="EMBL" id="DWWL01000004">
    <property type="protein sequence ID" value="HJC46561.1"/>
    <property type="molecule type" value="Genomic_DNA"/>
</dbReference>
<dbReference type="InterPro" id="IPR025711">
    <property type="entry name" value="PepSY"/>
</dbReference>
<dbReference type="Pfam" id="PF03413">
    <property type="entry name" value="PepSY"/>
    <property type="match status" value="3"/>
</dbReference>
<sequence length="269" mass="30289">MKKLAMGLGTGLAAGLLAAAAVMSVGAATSVTEERAKEIAMDHAGVKASDVSYTTVKRDYEDGKQVYDVEFYTKDYREFDYEIRTEDGAVISCDYDAETNFWRTISEKDRTVSVTEEKAREIALKNAGKKEEEVTFLKTKLDYDDGAAVYEVEFLSGETEEYDYEISAYTGEIISRDYDAESRSARRWKTSEADRSGQAAVTKEEAKAAALKAAGLEESQTDYFQIYEDRDDGRIVYEGKFFYNELEYEFEVDGTTGTVTDWDVESIYD</sequence>
<reference evidence="3" key="2">
    <citation type="submission" date="2021-04" db="EMBL/GenBank/DDBJ databases">
        <authorList>
            <person name="Gilroy R."/>
        </authorList>
    </citation>
    <scope>NUCLEOTIDE SEQUENCE</scope>
    <source>
        <strain evidence="3">CHK183-5548</strain>
    </source>
</reference>
<feature type="chain" id="PRO_5038592395" evidence="1">
    <location>
        <begin position="28"/>
        <end position="269"/>
    </location>
</feature>
<evidence type="ECO:0000313" key="3">
    <source>
        <dbReference type="EMBL" id="HJC46561.1"/>
    </source>
</evidence>
<evidence type="ECO:0000256" key="1">
    <source>
        <dbReference type="SAM" id="SignalP"/>
    </source>
</evidence>
<organism evidence="3 4">
    <name type="scientific">Candidatus Lachnoclostridium pullistercoris</name>
    <dbReference type="NCBI Taxonomy" id="2838632"/>
    <lineage>
        <taxon>Bacteria</taxon>
        <taxon>Bacillati</taxon>
        <taxon>Bacillota</taxon>
        <taxon>Clostridia</taxon>
        <taxon>Lachnospirales</taxon>
        <taxon>Lachnospiraceae</taxon>
    </lineage>
</organism>
<feature type="domain" description="PepSY" evidence="2">
    <location>
        <begin position="31"/>
        <end position="91"/>
    </location>
</feature>
<feature type="signal peptide" evidence="1">
    <location>
        <begin position="1"/>
        <end position="27"/>
    </location>
</feature>
<protein>
    <submittedName>
        <fullName evidence="3">PepSY domain-containing protein</fullName>
    </submittedName>
</protein>
<proteinExistence type="predicted"/>
<feature type="domain" description="PepSY" evidence="2">
    <location>
        <begin position="114"/>
        <end position="176"/>
    </location>
</feature>
<evidence type="ECO:0000259" key="2">
    <source>
        <dbReference type="Pfam" id="PF03413"/>
    </source>
</evidence>
<dbReference type="Proteomes" id="UP000823883">
    <property type="component" value="Unassembled WGS sequence"/>
</dbReference>
<dbReference type="AlphaFoldDB" id="A0A9D2T5X1"/>
<gene>
    <name evidence="3" type="ORF">IAA04_00725</name>
</gene>
<feature type="domain" description="PepSY" evidence="2">
    <location>
        <begin position="201"/>
        <end position="261"/>
    </location>
</feature>
<keyword evidence="1" id="KW-0732">Signal</keyword>